<dbReference type="EMBL" id="CAJVPL010001073">
    <property type="protein sequence ID" value="CAG8550978.1"/>
    <property type="molecule type" value="Genomic_DNA"/>
</dbReference>
<dbReference type="AlphaFoldDB" id="A0A9N9B103"/>
<gene>
    <name evidence="1" type="ORF">AGERDE_LOCUS6666</name>
</gene>
<keyword evidence="2" id="KW-1185">Reference proteome</keyword>
<comment type="caution">
    <text evidence="1">The sequence shown here is derived from an EMBL/GenBank/DDBJ whole genome shotgun (WGS) entry which is preliminary data.</text>
</comment>
<proteinExistence type="predicted"/>
<evidence type="ECO:0000313" key="1">
    <source>
        <dbReference type="EMBL" id="CAG8550978.1"/>
    </source>
</evidence>
<dbReference type="Proteomes" id="UP000789831">
    <property type="component" value="Unassembled WGS sequence"/>
</dbReference>
<dbReference type="OrthoDB" id="5599852at2759"/>
<reference evidence="1" key="1">
    <citation type="submission" date="2021-06" db="EMBL/GenBank/DDBJ databases">
        <authorList>
            <person name="Kallberg Y."/>
            <person name="Tangrot J."/>
            <person name="Rosling A."/>
        </authorList>
    </citation>
    <scope>NUCLEOTIDE SEQUENCE</scope>
    <source>
        <strain evidence="1">MT106</strain>
    </source>
</reference>
<evidence type="ECO:0000313" key="2">
    <source>
        <dbReference type="Proteomes" id="UP000789831"/>
    </source>
</evidence>
<accession>A0A9N9B103</accession>
<name>A0A9N9B103_9GLOM</name>
<sequence length="372" mass="40057">MGNTDSFPLLSQTKSAVQGLCGDSKGAWDTQINFSKGCLIVSQVRSAIEYIKGDSKAAKETQLYCFGCVSNFVNGIPVIGHIKGGIHYAFGDNEGGNEAMKSSSRTVGVIGGGVCGFFLGGPPVAALGGVAGGQTLDVITSVIDSAVHGELRPNGSWAAVGQAIKNPNSGNVFDCVVAITSDALTGYFSGKRIANKITAIRAVKKEANNPDLVNAYKRATSGQLKPKLRKEIRKMKFGPCDVHVLTEGERRGQISVSTDKLGRLIYDVKGIDNNNTLKLSFKEYLPKHEYKKPGLGYKKIIFKDTYKQVIVQSTIDEIDIKVDSETFIAIIRSTIQSSVTDIGIGQVINFTYQNIKQLYSLILLLSRSMISS</sequence>
<organism evidence="1 2">
    <name type="scientific">Ambispora gerdemannii</name>
    <dbReference type="NCBI Taxonomy" id="144530"/>
    <lineage>
        <taxon>Eukaryota</taxon>
        <taxon>Fungi</taxon>
        <taxon>Fungi incertae sedis</taxon>
        <taxon>Mucoromycota</taxon>
        <taxon>Glomeromycotina</taxon>
        <taxon>Glomeromycetes</taxon>
        <taxon>Archaeosporales</taxon>
        <taxon>Ambisporaceae</taxon>
        <taxon>Ambispora</taxon>
    </lineage>
</organism>
<dbReference type="PANTHER" id="PTHR34494:SF1">
    <property type="entry name" value="PROTEIN CBG25024"/>
    <property type="match status" value="1"/>
</dbReference>
<protein>
    <submittedName>
        <fullName evidence="1">3860_t:CDS:1</fullName>
    </submittedName>
</protein>
<dbReference type="PANTHER" id="PTHR34494">
    <property type="entry name" value="PROTEIN CBG25024"/>
    <property type="match status" value="1"/>
</dbReference>